<dbReference type="OMA" id="PRAHINQ"/>
<dbReference type="AlphaFoldDB" id="A0A3Q2XQ10"/>
<evidence type="ECO:0000313" key="2">
    <source>
        <dbReference type="Proteomes" id="UP000264820"/>
    </source>
</evidence>
<proteinExistence type="predicted"/>
<reference evidence="1" key="2">
    <citation type="submission" date="2025-09" db="UniProtKB">
        <authorList>
            <consortium name="Ensembl"/>
        </authorList>
    </citation>
    <scope>IDENTIFICATION</scope>
</reference>
<sequence>VTPFPIIDFLVAGFQLGFARAHVDQQVQITIQQLQGEVIGLQLPSGLLLFGPLRAAVAEEEEAAGLRGAEVEGDGARLLGDRVQGRHVLAAEHQVAVQGDFWVTLDGQAGELQLEVVVLVHHLEGVWEKMSSI</sequence>
<accession>A0A3Q2XQ10</accession>
<dbReference type="Proteomes" id="UP000264820">
    <property type="component" value="Unplaced"/>
</dbReference>
<keyword evidence="2" id="KW-1185">Reference proteome</keyword>
<evidence type="ECO:0000313" key="1">
    <source>
        <dbReference type="Ensembl" id="ENSHCOP00000002136.1"/>
    </source>
</evidence>
<reference evidence="1" key="1">
    <citation type="submission" date="2025-08" db="UniProtKB">
        <authorList>
            <consortium name="Ensembl"/>
        </authorList>
    </citation>
    <scope>IDENTIFICATION</scope>
</reference>
<protein>
    <submittedName>
        <fullName evidence="1">Uncharacterized protein</fullName>
    </submittedName>
</protein>
<organism evidence="1 2">
    <name type="scientific">Hippocampus comes</name>
    <name type="common">Tiger tail seahorse</name>
    <dbReference type="NCBI Taxonomy" id="109280"/>
    <lineage>
        <taxon>Eukaryota</taxon>
        <taxon>Metazoa</taxon>
        <taxon>Chordata</taxon>
        <taxon>Craniata</taxon>
        <taxon>Vertebrata</taxon>
        <taxon>Euteleostomi</taxon>
        <taxon>Actinopterygii</taxon>
        <taxon>Neopterygii</taxon>
        <taxon>Teleostei</taxon>
        <taxon>Neoteleostei</taxon>
        <taxon>Acanthomorphata</taxon>
        <taxon>Syngnathiaria</taxon>
        <taxon>Syngnathiformes</taxon>
        <taxon>Syngnathoidei</taxon>
        <taxon>Syngnathidae</taxon>
        <taxon>Hippocampus</taxon>
    </lineage>
</organism>
<dbReference type="GeneTree" id="ENSGT01030000234819"/>
<dbReference type="Ensembl" id="ENSHCOT00000010915.1">
    <property type="protein sequence ID" value="ENSHCOP00000002136.1"/>
    <property type="gene ID" value="ENSHCOG00000003218.1"/>
</dbReference>
<name>A0A3Q2XQ10_HIPCM</name>